<dbReference type="InterPro" id="IPR050662">
    <property type="entry name" value="Sec-metab_biosynth-thioest"/>
</dbReference>
<dbReference type="InterPro" id="IPR036866">
    <property type="entry name" value="RibonucZ/Hydroxyglut_hydro"/>
</dbReference>
<dbReference type="InterPro" id="IPR001279">
    <property type="entry name" value="Metallo-B-lactamas"/>
</dbReference>
<sequence>MLKTSFFKQVMIIKMGRTLFGKLLYPVYSFYFDGVLIDTGCWHCRFEFSSFFNEITVDKVTLTHSHEDHIGNVWLAKQKNIPVYVDEKGIPFLQEPKKLNMELYRKITWGVPLKAEALALKNTVETRNFTLQVVKTPGHSPDHVCFYEPENSFLFTGDLFLGEHQRILMATEDFWKILDSLKTVIALKPKYLFCGLNGVVLKANEVLQNKVKYWEDLAYKVLNLKEKGLKVEEIDRLIFKKKSLISIVSGGSFSSLNLVRSIINNREQ</sequence>
<dbReference type="Gene3D" id="3.60.15.10">
    <property type="entry name" value="Ribonuclease Z/Hydroxyacylglutathione hydrolase-like"/>
    <property type="match status" value="1"/>
</dbReference>
<dbReference type="STRING" id="870242.cpu_07640"/>
<dbReference type="SUPFAM" id="SSF56281">
    <property type="entry name" value="Metallo-hydrolase/oxidoreductase"/>
    <property type="match status" value="1"/>
</dbReference>
<proteinExistence type="predicted"/>
<protein>
    <recommendedName>
        <fullName evidence="1">Metallo-beta-lactamase domain-containing protein</fullName>
    </recommendedName>
</protein>
<dbReference type="Proteomes" id="UP000187485">
    <property type="component" value="Unassembled WGS sequence"/>
</dbReference>
<evidence type="ECO:0000313" key="3">
    <source>
        <dbReference type="Proteomes" id="UP000187485"/>
    </source>
</evidence>
<dbReference type="EMBL" id="BDJK01000010">
    <property type="protein sequence ID" value="GAV22254.1"/>
    <property type="molecule type" value="Genomic_DNA"/>
</dbReference>
<evidence type="ECO:0000259" key="1">
    <source>
        <dbReference type="SMART" id="SM00849"/>
    </source>
</evidence>
<organism evidence="2 3">
    <name type="scientific">Carboxydothermus pertinax</name>
    <dbReference type="NCBI Taxonomy" id="870242"/>
    <lineage>
        <taxon>Bacteria</taxon>
        <taxon>Bacillati</taxon>
        <taxon>Bacillota</taxon>
        <taxon>Clostridia</taxon>
        <taxon>Thermoanaerobacterales</taxon>
        <taxon>Thermoanaerobacteraceae</taxon>
        <taxon>Carboxydothermus</taxon>
    </lineage>
</organism>
<comment type="caution">
    <text evidence="2">The sequence shown here is derived from an EMBL/GenBank/DDBJ whole genome shotgun (WGS) entry which is preliminary data.</text>
</comment>
<dbReference type="OrthoDB" id="11380at2"/>
<name>A0A1L8CTS2_9THEO</name>
<keyword evidence="3" id="KW-1185">Reference proteome</keyword>
<dbReference type="PANTHER" id="PTHR23131:SF0">
    <property type="entry name" value="ENDORIBONUCLEASE LACTB2"/>
    <property type="match status" value="1"/>
</dbReference>
<dbReference type="SMART" id="SM00849">
    <property type="entry name" value="Lactamase_B"/>
    <property type="match status" value="1"/>
</dbReference>
<feature type="domain" description="Metallo-beta-lactamase" evidence="1">
    <location>
        <begin position="26"/>
        <end position="196"/>
    </location>
</feature>
<reference evidence="3" key="1">
    <citation type="submission" date="2016-12" db="EMBL/GenBank/DDBJ databases">
        <title>Draft Genome Sequences od Carboxydothermus pertinax and islandicus, Hydrogenogenic Carboxydotrophic Bacteria.</title>
        <authorList>
            <person name="Fukuyama Y."/>
            <person name="Ohmae K."/>
            <person name="Yoneda Y."/>
            <person name="Yoshida T."/>
            <person name="Sako Y."/>
        </authorList>
    </citation>
    <scope>NUCLEOTIDE SEQUENCE [LARGE SCALE GENOMIC DNA]</scope>
    <source>
        <strain evidence="3">Ug1</strain>
    </source>
</reference>
<gene>
    <name evidence="2" type="ORF">cpu_07640</name>
</gene>
<dbReference type="PANTHER" id="PTHR23131">
    <property type="entry name" value="ENDORIBONUCLEASE LACTB2"/>
    <property type="match status" value="1"/>
</dbReference>
<dbReference type="Pfam" id="PF00753">
    <property type="entry name" value="Lactamase_B"/>
    <property type="match status" value="1"/>
</dbReference>
<dbReference type="AlphaFoldDB" id="A0A1L8CTS2"/>
<evidence type="ECO:0000313" key="2">
    <source>
        <dbReference type="EMBL" id="GAV22254.1"/>
    </source>
</evidence>
<dbReference type="RefSeq" id="WP_075858744.1">
    <property type="nucleotide sequence ID" value="NZ_BDJK01000010.1"/>
</dbReference>
<accession>A0A1L8CTS2</accession>